<evidence type="ECO:0008006" key="4">
    <source>
        <dbReference type="Google" id="ProtNLM"/>
    </source>
</evidence>
<name>A0ABV0ANU7_9ACTN</name>
<accession>A0ABV0ANU7</accession>
<feature type="region of interest" description="Disordered" evidence="1">
    <location>
        <begin position="75"/>
        <end position="110"/>
    </location>
</feature>
<proteinExistence type="predicted"/>
<feature type="compositionally biased region" description="Pro residues" evidence="1">
    <location>
        <begin position="81"/>
        <end position="95"/>
    </location>
</feature>
<dbReference type="RefSeq" id="WP_346226338.1">
    <property type="nucleotide sequence ID" value="NZ_JBDJAW010000010.1"/>
</dbReference>
<keyword evidence="3" id="KW-1185">Reference proteome</keyword>
<dbReference type="Gene3D" id="2.30.30.40">
    <property type="entry name" value="SH3 Domains"/>
    <property type="match status" value="1"/>
</dbReference>
<dbReference type="EMBL" id="JBDJAW010000010">
    <property type="protein sequence ID" value="MEN3536345.1"/>
    <property type="molecule type" value="Genomic_DNA"/>
</dbReference>
<dbReference type="Proteomes" id="UP001447516">
    <property type="component" value="Unassembled WGS sequence"/>
</dbReference>
<organism evidence="2 3">
    <name type="scientific">Microbispora maris</name>
    <dbReference type="NCBI Taxonomy" id="3144104"/>
    <lineage>
        <taxon>Bacteria</taxon>
        <taxon>Bacillati</taxon>
        <taxon>Actinomycetota</taxon>
        <taxon>Actinomycetes</taxon>
        <taxon>Streptosporangiales</taxon>
        <taxon>Streptosporangiaceae</taxon>
        <taxon>Microbispora</taxon>
    </lineage>
</organism>
<gene>
    <name evidence="2" type="ORF">AAH991_14610</name>
</gene>
<evidence type="ECO:0000313" key="2">
    <source>
        <dbReference type="EMBL" id="MEN3536345.1"/>
    </source>
</evidence>
<evidence type="ECO:0000256" key="1">
    <source>
        <dbReference type="SAM" id="MobiDB-lite"/>
    </source>
</evidence>
<comment type="caution">
    <text evidence="2">The sequence shown here is derived from an EMBL/GenBank/DDBJ whole genome shotgun (WGS) entry which is preliminary data.</text>
</comment>
<protein>
    <recommendedName>
        <fullName evidence="4">SH3 domain-containing protein</fullName>
    </recommendedName>
</protein>
<sequence>MKVAGSIVPALAAWAATGWIVAGHPTPAVAGPAGSAVGGRVGTAVVADRVGTAAAPRAGAGAGGRHTPGIAARAASDVPGHPAPGLPAVRPPGPGEPSTSGPFGQIVPEGRRGPGVVCTYRLRGVHRGGFLNVREGAGIHHTPVAKLRPADGGFSGACTATGGWIAVKTAGGASGFAAARYLHRLDLGGRPSLSCIYRLRHVRRGSFLNVREGAGVRHAPVGRLRPADGNIAGACDATHGWLAVDTAAGIPGWASARYLRRL</sequence>
<reference evidence="2 3" key="1">
    <citation type="submission" date="2024-05" db="EMBL/GenBank/DDBJ databases">
        <title>Microbispora sp.ZYX-F-249.</title>
        <authorList>
            <person name="Xie H."/>
        </authorList>
    </citation>
    <scope>NUCLEOTIDE SEQUENCE [LARGE SCALE GENOMIC DNA]</scope>
    <source>
        <strain evidence="2 3">ZYX-F-249</strain>
    </source>
</reference>
<evidence type="ECO:0000313" key="3">
    <source>
        <dbReference type="Proteomes" id="UP001447516"/>
    </source>
</evidence>